<sequence>MNLRPGEYEAQDRATDNATSNFTKRRIIAGEIKQYKEQKCEAERYEALSQERREKKIKRAEKALDGKKPDLVATETQILHVTRKLNNTQKNRQDLLRDREPLQKKVDAPQAELVKTKHAADAAQAAQNETSRHNLALFEDSLEEYRRL</sequence>
<evidence type="ECO:0000256" key="1">
    <source>
        <dbReference type="SAM" id="MobiDB-lite"/>
    </source>
</evidence>
<reference evidence="3" key="1">
    <citation type="submission" date="2024-06" db="EMBL/GenBank/DDBJ databases">
        <title>Multi-omics analyses provide insights into the biosynthesis of the anticancer antibiotic pleurotin in Hohenbuehelia grisea.</title>
        <authorList>
            <person name="Weaver J.A."/>
            <person name="Alberti F."/>
        </authorList>
    </citation>
    <scope>NUCLEOTIDE SEQUENCE [LARGE SCALE GENOMIC DNA]</scope>
    <source>
        <strain evidence="3">T-177</strain>
    </source>
</reference>
<dbReference type="EMBL" id="JASNQZ010000003">
    <property type="protein sequence ID" value="KAL0959441.1"/>
    <property type="molecule type" value="Genomic_DNA"/>
</dbReference>
<feature type="region of interest" description="Disordered" evidence="1">
    <location>
        <begin position="116"/>
        <end position="148"/>
    </location>
</feature>
<dbReference type="Proteomes" id="UP001556367">
    <property type="component" value="Unassembled WGS sequence"/>
</dbReference>
<keyword evidence="3" id="KW-1185">Reference proteome</keyword>
<comment type="caution">
    <text evidence="2">The sequence shown here is derived from an EMBL/GenBank/DDBJ whole genome shotgun (WGS) entry which is preliminary data.</text>
</comment>
<evidence type="ECO:0000313" key="3">
    <source>
        <dbReference type="Proteomes" id="UP001556367"/>
    </source>
</evidence>
<name>A0ABR3JWF8_9AGAR</name>
<evidence type="ECO:0000313" key="2">
    <source>
        <dbReference type="EMBL" id="KAL0959441.1"/>
    </source>
</evidence>
<protein>
    <submittedName>
        <fullName evidence="2">Uncharacterized protein</fullName>
    </submittedName>
</protein>
<organism evidence="2 3">
    <name type="scientific">Hohenbuehelia grisea</name>
    <dbReference type="NCBI Taxonomy" id="104357"/>
    <lineage>
        <taxon>Eukaryota</taxon>
        <taxon>Fungi</taxon>
        <taxon>Dikarya</taxon>
        <taxon>Basidiomycota</taxon>
        <taxon>Agaricomycotina</taxon>
        <taxon>Agaricomycetes</taxon>
        <taxon>Agaricomycetidae</taxon>
        <taxon>Agaricales</taxon>
        <taxon>Pleurotineae</taxon>
        <taxon>Pleurotaceae</taxon>
        <taxon>Hohenbuehelia</taxon>
    </lineage>
</organism>
<proteinExistence type="predicted"/>
<gene>
    <name evidence="2" type="ORF">HGRIS_014685</name>
</gene>
<accession>A0ABR3JWF8</accession>